<gene>
    <name evidence="3" type="ORF">FSP39_012994</name>
</gene>
<dbReference type="Gene3D" id="1.10.443.10">
    <property type="entry name" value="Intergrase catalytic core"/>
    <property type="match status" value="1"/>
</dbReference>
<dbReference type="GO" id="GO:0003677">
    <property type="term" value="F:DNA binding"/>
    <property type="evidence" value="ECO:0007669"/>
    <property type="project" value="UniProtKB-KW"/>
</dbReference>
<accession>A0AA88YCS4</accession>
<sequence length="458" mass="51302">MDSAGEAGGMSPTTRHFISNEVQKAVDASQNNLLTSMQTMMDANFTNFRQSIETTQKYLSTTQLAKIEESMFGSYKFKRHGNEAQYRGNIQVISKLREADTNLENQHITIDNVTSARDRIKGLGIQRGINAAVEQSGAANNIFMEDLAAKMSHFVVMCKSENTASTYFGHFKRWSAFIKGQGFQDIPAQPIHVALYITHLLDRGSSSHVINHAIYAIKWAHDLNGMADPTNNSYVRSLQEAARRIATPKVVRKDPVSTELLISLCDLHANSNDLLIVRDLCMILFSFAGFLRFDELSNLKCCDVKLFEHYMSLQINRSKTDQYRQGNEILIAKGQTSACPMSMMSRYITLACLDLQSSDFLFKPIFRSKGISKLVYKNKKLSYTTARETIVSRLKSVNPNANFGLHSLRSGGATAAVAGDVNERCVKRHGRWKCDTSKDMYIVDQISSRLSVSQQLGL</sequence>
<protein>
    <recommendedName>
        <fullName evidence="5">Tyr recombinase domain-containing protein</fullName>
    </recommendedName>
</protein>
<reference evidence="3" key="1">
    <citation type="submission" date="2019-08" db="EMBL/GenBank/DDBJ databases">
        <title>The improved chromosome-level genome for the pearl oyster Pinctada fucata martensii using PacBio sequencing and Hi-C.</title>
        <authorList>
            <person name="Zheng Z."/>
        </authorList>
    </citation>
    <scope>NUCLEOTIDE SEQUENCE</scope>
    <source>
        <strain evidence="3">ZZ-2019</strain>
        <tissue evidence="3">Adductor muscle</tissue>
    </source>
</reference>
<evidence type="ECO:0008006" key="5">
    <source>
        <dbReference type="Google" id="ProtNLM"/>
    </source>
</evidence>
<organism evidence="3 4">
    <name type="scientific">Pinctada imbricata</name>
    <name type="common">Atlantic pearl-oyster</name>
    <name type="synonym">Pinctada martensii</name>
    <dbReference type="NCBI Taxonomy" id="66713"/>
    <lineage>
        <taxon>Eukaryota</taxon>
        <taxon>Metazoa</taxon>
        <taxon>Spiralia</taxon>
        <taxon>Lophotrochozoa</taxon>
        <taxon>Mollusca</taxon>
        <taxon>Bivalvia</taxon>
        <taxon>Autobranchia</taxon>
        <taxon>Pteriomorphia</taxon>
        <taxon>Pterioida</taxon>
        <taxon>Pterioidea</taxon>
        <taxon>Pteriidae</taxon>
        <taxon>Pinctada</taxon>
    </lineage>
</organism>
<keyword evidence="1" id="KW-0238">DNA-binding</keyword>
<dbReference type="EMBL" id="VSWD01000005">
    <property type="protein sequence ID" value="KAK3102664.1"/>
    <property type="molecule type" value="Genomic_DNA"/>
</dbReference>
<dbReference type="Proteomes" id="UP001186944">
    <property type="component" value="Unassembled WGS sequence"/>
</dbReference>
<dbReference type="SUPFAM" id="SSF47823">
    <property type="entry name" value="lambda integrase-like, N-terminal domain"/>
    <property type="match status" value="1"/>
</dbReference>
<evidence type="ECO:0000313" key="3">
    <source>
        <dbReference type="EMBL" id="KAK3102664.1"/>
    </source>
</evidence>
<dbReference type="GO" id="GO:0015074">
    <property type="term" value="P:DNA integration"/>
    <property type="evidence" value="ECO:0007669"/>
    <property type="project" value="InterPro"/>
</dbReference>
<dbReference type="AlphaFoldDB" id="A0AA88YCS4"/>
<evidence type="ECO:0000313" key="4">
    <source>
        <dbReference type="Proteomes" id="UP001186944"/>
    </source>
</evidence>
<dbReference type="PANTHER" id="PTHR34605">
    <property type="entry name" value="PHAGE_INTEGRASE DOMAIN-CONTAINING PROTEIN"/>
    <property type="match status" value="1"/>
</dbReference>
<dbReference type="InterPro" id="IPR011010">
    <property type="entry name" value="DNA_brk_join_enz"/>
</dbReference>
<name>A0AA88YCS4_PINIB</name>
<evidence type="ECO:0000256" key="1">
    <source>
        <dbReference type="ARBA" id="ARBA00023125"/>
    </source>
</evidence>
<keyword evidence="4" id="KW-1185">Reference proteome</keyword>
<dbReference type="Gene3D" id="1.10.150.130">
    <property type="match status" value="1"/>
</dbReference>
<evidence type="ECO:0000256" key="2">
    <source>
        <dbReference type="ARBA" id="ARBA00023172"/>
    </source>
</evidence>
<dbReference type="PANTHER" id="PTHR34605:SF6">
    <property type="entry name" value="TYR RECOMBINASE DOMAIN-CONTAINING PROTEIN"/>
    <property type="match status" value="1"/>
</dbReference>
<comment type="caution">
    <text evidence="3">The sequence shown here is derived from an EMBL/GenBank/DDBJ whole genome shotgun (WGS) entry which is preliminary data.</text>
</comment>
<dbReference type="GO" id="GO:0006310">
    <property type="term" value="P:DNA recombination"/>
    <property type="evidence" value="ECO:0007669"/>
    <property type="project" value="UniProtKB-KW"/>
</dbReference>
<dbReference type="InterPro" id="IPR013762">
    <property type="entry name" value="Integrase-like_cat_sf"/>
</dbReference>
<keyword evidence="2" id="KW-0233">DNA recombination</keyword>
<proteinExistence type="predicted"/>
<dbReference type="InterPro" id="IPR052925">
    <property type="entry name" value="Phage_Integrase-like_Recomb"/>
</dbReference>
<dbReference type="InterPro" id="IPR010998">
    <property type="entry name" value="Integrase_recombinase_N"/>
</dbReference>
<dbReference type="SUPFAM" id="SSF56349">
    <property type="entry name" value="DNA breaking-rejoining enzymes"/>
    <property type="match status" value="1"/>
</dbReference>